<evidence type="ECO:0000256" key="2">
    <source>
        <dbReference type="ARBA" id="ARBA00023125"/>
    </source>
</evidence>
<dbReference type="PANTHER" id="PTHR47506">
    <property type="entry name" value="TRANSCRIPTIONAL REGULATORY PROTEIN"/>
    <property type="match status" value="1"/>
</dbReference>
<evidence type="ECO:0000259" key="5">
    <source>
        <dbReference type="PROSITE" id="PS50977"/>
    </source>
</evidence>
<proteinExistence type="predicted"/>
<name>A0ABS8L3G5_9HYPH</name>
<keyword evidence="1" id="KW-0805">Transcription regulation</keyword>
<evidence type="ECO:0000313" key="6">
    <source>
        <dbReference type="EMBL" id="MCC8432887.1"/>
    </source>
</evidence>
<evidence type="ECO:0000256" key="4">
    <source>
        <dbReference type="PROSITE-ProRule" id="PRU00335"/>
    </source>
</evidence>
<evidence type="ECO:0000313" key="7">
    <source>
        <dbReference type="Proteomes" id="UP001198862"/>
    </source>
</evidence>
<dbReference type="PANTHER" id="PTHR47506:SF1">
    <property type="entry name" value="HTH-TYPE TRANSCRIPTIONAL REGULATOR YJDC"/>
    <property type="match status" value="1"/>
</dbReference>
<dbReference type="InterPro" id="IPR036271">
    <property type="entry name" value="Tet_transcr_reg_TetR-rel_C_sf"/>
</dbReference>
<evidence type="ECO:0000256" key="3">
    <source>
        <dbReference type="ARBA" id="ARBA00023163"/>
    </source>
</evidence>
<keyword evidence="2 4" id="KW-0238">DNA-binding</keyword>
<dbReference type="Gene3D" id="1.10.10.60">
    <property type="entry name" value="Homeodomain-like"/>
    <property type="match status" value="1"/>
</dbReference>
<dbReference type="InterPro" id="IPR001647">
    <property type="entry name" value="HTH_TetR"/>
</dbReference>
<dbReference type="SUPFAM" id="SSF48498">
    <property type="entry name" value="Tetracyclin repressor-like, C-terminal domain"/>
    <property type="match status" value="1"/>
</dbReference>
<keyword evidence="7" id="KW-1185">Reference proteome</keyword>
<dbReference type="Proteomes" id="UP001198862">
    <property type="component" value="Unassembled WGS sequence"/>
</dbReference>
<dbReference type="InterPro" id="IPR011075">
    <property type="entry name" value="TetR_C"/>
</dbReference>
<feature type="domain" description="HTH tetR-type" evidence="5">
    <location>
        <begin position="6"/>
        <end position="66"/>
    </location>
</feature>
<organism evidence="6 7">
    <name type="scientific">Reyranella aquatilis</name>
    <dbReference type="NCBI Taxonomy" id="2035356"/>
    <lineage>
        <taxon>Bacteria</taxon>
        <taxon>Pseudomonadati</taxon>
        <taxon>Pseudomonadota</taxon>
        <taxon>Alphaproteobacteria</taxon>
        <taxon>Hyphomicrobiales</taxon>
        <taxon>Reyranellaceae</taxon>
        <taxon>Reyranella</taxon>
    </lineage>
</organism>
<evidence type="ECO:0000256" key="1">
    <source>
        <dbReference type="ARBA" id="ARBA00023015"/>
    </source>
</evidence>
<dbReference type="Pfam" id="PF16925">
    <property type="entry name" value="TetR_C_13"/>
    <property type="match status" value="1"/>
</dbReference>
<keyword evidence="3" id="KW-0804">Transcription</keyword>
<dbReference type="Gene3D" id="1.10.357.10">
    <property type="entry name" value="Tetracycline Repressor, domain 2"/>
    <property type="match status" value="1"/>
</dbReference>
<dbReference type="PROSITE" id="PS50977">
    <property type="entry name" value="HTH_TETR_2"/>
    <property type="match status" value="1"/>
</dbReference>
<dbReference type="Pfam" id="PF00440">
    <property type="entry name" value="TetR_N"/>
    <property type="match status" value="1"/>
</dbReference>
<gene>
    <name evidence="6" type="ORF">LJ725_28295</name>
</gene>
<protein>
    <submittedName>
        <fullName evidence="6">TetR/AcrR family transcriptional regulator</fullName>
    </submittedName>
</protein>
<feature type="DNA-binding region" description="H-T-H motif" evidence="4">
    <location>
        <begin position="29"/>
        <end position="48"/>
    </location>
</feature>
<reference evidence="6 7" key="1">
    <citation type="submission" date="2021-11" db="EMBL/GenBank/DDBJ databases">
        <authorList>
            <person name="Lee D.-H."/>
            <person name="Kim S.-B."/>
        </authorList>
    </citation>
    <scope>NUCLEOTIDE SEQUENCE [LARGE SCALE GENOMIC DNA]</scope>
    <source>
        <strain evidence="6 7">KCTC 52223</strain>
    </source>
</reference>
<accession>A0ABS8L3G5</accession>
<sequence>MARLKEFDEDRALDAAIDCFWSRGYEATSVRDLAREMGIGGASLYNAYGDKRSLFARVLERYANGTTRERIARLEASHPPREAIRAFLAEVIDRSLKDPDCKGCLLVNSAIDVAPHDAELGRVVAAYLEEIRAFFQRMVEAANQAGETPRGTDAHALSLHLLGVLMGMRVLARTGARRRTLEAVVRPALELLGRPH</sequence>
<dbReference type="SUPFAM" id="SSF46689">
    <property type="entry name" value="Homeodomain-like"/>
    <property type="match status" value="1"/>
</dbReference>
<dbReference type="EMBL" id="JAJISD010000020">
    <property type="protein sequence ID" value="MCC8432887.1"/>
    <property type="molecule type" value="Genomic_DNA"/>
</dbReference>
<comment type="caution">
    <text evidence="6">The sequence shown here is derived from an EMBL/GenBank/DDBJ whole genome shotgun (WGS) entry which is preliminary data.</text>
</comment>
<dbReference type="RefSeq" id="WP_230554257.1">
    <property type="nucleotide sequence ID" value="NZ_JAJISD010000020.1"/>
</dbReference>
<dbReference type="InterPro" id="IPR009057">
    <property type="entry name" value="Homeodomain-like_sf"/>
</dbReference>